<comment type="caution">
    <text evidence="1">The sequence shown here is derived from an EMBL/GenBank/DDBJ whole genome shotgun (WGS) entry which is preliminary data.</text>
</comment>
<dbReference type="AlphaFoldDB" id="V6HWZ9"/>
<keyword evidence="2" id="KW-1185">Reference proteome</keyword>
<organism evidence="1 2">
    <name type="scientific">Leptospira alexanderi serovar Manhao 3 str. L 60</name>
    <dbReference type="NCBI Taxonomy" id="1049759"/>
    <lineage>
        <taxon>Bacteria</taxon>
        <taxon>Pseudomonadati</taxon>
        <taxon>Spirochaetota</taxon>
        <taxon>Spirochaetia</taxon>
        <taxon>Leptospirales</taxon>
        <taxon>Leptospiraceae</taxon>
        <taxon>Leptospira</taxon>
    </lineage>
</organism>
<dbReference type="EMBL" id="AHMT02000039">
    <property type="protein sequence ID" value="EQA62031.1"/>
    <property type="molecule type" value="Genomic_DNA"/>
</dbReference>
<proteinExistence type="predicted"/>
<protein>
    <submittedName>
        <fullName evidence="1">Uncharacterized protein</fullName>
    </submittedName>
</protein>
<accession>V6HWZ9</accession>
<sequence length="67" mass="7833">MEFLRYNFIEGMEKPLTTGKSRIICGVPTILFSKTISKTELLSFSKEKSFQYFSVNLDFFLLELLKN</sequence>
<dbReference type="Proteomes" id="UP000018747">
    <property type="component" value="Unassembled WGS sequence"/>
</dbReference>
<name>V6HWZ9_9LEPT</name>
<reference evidence="1" key="1">
    <citation type="submission" date="2013-05" db="EMBL/GenBank/DDBJ databases">
        <authorList>
            <person name="Harkins D.M."/>
            <person name="Durkin A.S."/>
            <person name="Brinkac L.M."/>
            <person name="Haft D.H."/>
            <person name="Selengut J.D."/>
            <person name="Sanka R."/>
            <person name="DePew J."/>
            <person name="Purushe J."/>
            <person name="Hartskeerl R.A."/>
            <person name="Ahmed A."/>
            <person name="van der Linden H."/>
            <person name="Goris M.G.A."/>
            <person name="Vinetz J.M."/>
            <person name="Sutton G.G."/>
            <person name="Nierman W.C."/>
            <person name="Fouts D.E."/>
        </authorList>
    </citation>
    <scope>NUCLEOTIDE SEQUENCE [LARGE SCALE GENOMIC DNA]</scope>
    <source>
        <strain evidence="1">L 60</strain>
    </source>
</reference>
<evidence type="ECO:0000313" key="1">
    <source>
        <dbReference type="EMBL" id="EQA62031.1"/>
    </source>
</evidence>
<evidence type="ECO:0000313" key="2">
    <source>
        <dbReference type="Proteomes" id="UP000018747"/>
    </source>
</evidence>
<gene>
    <name evidence="1" type="ORF">LEP1GSC062_2106</name>
</gene>